<proteinExistence type="predicted"/>
<dbReference type="PROSITE" id="PS00463">
    <property type="entry name" value="ZN2_CY6_FUNGAL_1"/>
    <property type="match status" value="1"/>
</dbReference>
<dbReference type="PROSITE" id="PS50048">
    <property type="entry name" value="ZN2_CY6_FUNGAL_2"/>
    <property type="match status" value="1"/>
</dbReference>
<dbReference type="GO" id="GO:0009893">
    <property type="term" value="P:positive regulation of metabolic process"/>
    <property type="evidence" value="ECO:0007669"/>
    <property type="project" value="UniProtKB-ARBA"/>
</dbReference>
<dbReference type="GO" id="GO:0000981">
    <property type="term" value="F:DNA-binding transcription factor activity, RNA polymerase II-specific"/>
    <property type="evidence" value="ECO:0007669"/>
    <property type="project" value="InterPro"/>
</dbReference>
<dbReference type="Gene3D" id="4.10.240.10">
    <property type="entry name" value="Zn(2)-C6 fungal-type DNA-binding domain"/>
    <property type="match status" value="1"/>
</dbReference>
<dbReference type="AlphaFoldDB" id="A0A5N7C4V5"/>
<sequence>MYKPAPPRPKKTNIVRSRTGCQNCRERRTKCDEQKPVCGTCARLGKICQSTQPNFKFRSMNKPLTTPEMSQECMPSRQRLEREQSLKQSHCNVLSVGSMDLIKSLQHSERDIFYSTIWEDYCLPAMHPMFQVLSGHVNDHPILRDATLALSSCNFSRLHPEKKDSAASHMGFFSPNLVHQTRSQLYYSSAIRRFTALSEADCRANTTVVLTVLTVFAYIESSMGNFRGFYCHDQGMSSLLLSLNTSSKDQTLKGLLEAWIQIRIVIWWARAHFCSLEVQQHLPSVLLPGVFEEGLISLPGRRANVLSIMCESHRLNFRALMGFWYYQQNEHLWEEGEEFQTTSLLLAGQAERLDRWLAQLHPSDLPIEDEALQDIYKTDLWRAPIYFQSHEAALNFAYYVVGRIMQCTGLLEGLRTRDPSYVAQACHKQEKWAWLLLRIVKGANMQSSLMMNNYTIGFSGLLLTALLRCQSQSLGIEIQGWLQSLVDMKPTEEGAFPLYQTLGVVKAINRQKMMHRDVFGVTLPVDDEGGTPKFTAYNSQPISTLLLHGMCRTSGDLFTECVLADI</sequence>
<dbReference type="OrthoDB" id="39175at2759"/>
<dbReference type="PANTHER" id="PTHR36206">
    <property type="entry name" value="ASPERCRYPTIN BIOSYNTHESIS CLUSTER-SPECIFIC TRANSCRIPTION REGULATOR ATNN-RELATED"/>
    <property type="match status" value="1"/>
</dbReference>
<dbReference type="SUPFAM" id="SSF57701">
    <property type="entry name" value="Zn2/Cys6 DNA-binding domain"/>
    <property type="match status" value="1"/>
</dbReference>
<dbReference type="InterPro" id="IPR001138">
    <property type="entry name" value="Zn2Cys6_DnaBD"/>
</dbReference>
<gene>
    <name evidence="1" type="ORF">BDV23DRAFT_157811</name>
</gene>
<reference evidence="1" key="1">
    <citation type="submission" date="2019-04" db="EMBL/GenBank/DDBJ databases">
        <title>Friends and foes A comparative genomics studyof 23 Aspergillus species from section Flavi.</title>
        <authorList>
            <consortium name="DOE Joint Genome Institute"/>
            <person name="Kjaerbolling I."/>
            <person name="Vesth T."/>
            <person name="Frisvad J.C."/>
            <person name="Nybo J.L."/>
            <person name="Theobald S."/>
            <person name="Kildgaard S."/>
            <person name="Isbrandt T."/>
            <person name="Kuo A."/>
            <person name="Sato A."/>
            <person name="Lyhne E.K."/>
            <person name="Kogle M.E."/>
            <person name="Wiebenga A."/>
            <person name="Kun R.S."/>
            <person name="Lubbers R.J."/>
            <person name="Makela M.R."/>
            <person name="Barry K."/>
            <person name="Chovatia M."/>
            <person name="Clum A."/>
            <person name="Daum C."/>
            <person name="Haridas S."/>
            <person name="He G."/>
            <person name="LaButti K."/>
            <person name="Lipzen A."/>
            <person name="Mondo S."/>
            <person name="Riley R."/>
            <person name="Salamov A."/>
            <person name="Simmons B.A."/>
            <person name="Magnuson J.K."/>
            <person name="Henrissat B."/>
            <person name="Mortensen U.H."/>
            <person name="Larsen T.O."/>
            <person name="Devries R.P."/>
            <person name="Grigoriev I.V."/>
            <person name="Machida M."/>
            <person name="Baker S.E."/>
            <person name="Andersen M.R."/>
        </authorList>
    </citation>
    <scope>NUCLEOTIDE SEQUENCE [LARGE SCALE GENOMIC DNA]</scope>
    <source>
        <strain evidence="1">IBT 14317</strain>
    </source>
</reference>
<protein>
    <submittedName>
        <fullName evidence="1">Uncharacterized protein</fullName>
    </submittedName>
</protein>
<name>A0A5N7C4V5_PETAA</name>
<dbReference type="EMBL" id="ML735270">
    <property type="protein sequence ID" value="KAE8389079.1"/>
    <property type="molecule type" value="Genomic_DNA"/>
</dbReference>
<dbReference type="PANTHER" id="PTHR36206:SF12">
    <property type="entry name" value="ASPERCRYPTIN BIOSYNTHESIS CLUSTER-SPECIFIC TRANSCRIPTION REGULATOR ATNN-RELATED"/>
    <property type="match status" value="1"/>
</dbReference>
<accession>A0A5N7C4V5</accession>
<dbReference type="InterPro" id="IPR036864">
    <property type="entry name" value="Zn2-C6_fun-type_DNA-bd_sf"/>
</dbReference>
<dbReference type="GO" id="GO:0008270">
    <property type="term" value="F:zinc ion binding"/>
    <property type="evidence" value="ECO:0007669"/>
    <property type="project" value="InterPro"/>
</dbReference>
<dbReference type="OMA" id="VWWARAY"/>
<dbReference type="CDD" id="cd00067">
    <property type="entry name" value="GAL4"/>
    <property type="match status" value="1"/>
</dbReference>
<organism evidence="1">
    <name type="scientific">Petromyces alliaceus</name>
    <name type="common">Aspergillus alliaceus</name>
    <dbReference type="NCBI Taxonomy" id="209559"/>
    <lineage>
        <taxon>Eukaryota</taxon>
        <taxon>Fungi</taxon>
        <taxon>Dikarya</taxon>
        <taxon>Ascomycota</taxon>
        <taxon>Pezizomycotina</taxon>
        <taxon>Eurotiomycetes</taxon>
        <taxon>Eurotiomycetidae</taxon>
        <taxon>Eurotiales</taxon>
        <taxon>Aspergillaceae</taxon>
        <taxon>Aspergillus</taxon>
        <taxon>Aspergillus subgen. Circumdati</taxon>
    </lineage>
</organism>
<dbReference type="Pfam" id="PF00172">
    <property type="entry name" value="Zn_clus"/>
    <property type="match status" value="1"/>
</dbReference>
<evidence type="ECO:0000313" key="1">
    <source>
        <dbReference type="EMBL" id="KAE8389079.1"/>
    </source>
</evidence>
<dbReference type="SMART" id="SM00066">
    <property type="entry name" value="GAL4"/>
    <property type="match status" value="1"/>
</dbReference>
<accession>A0A5N6FMD5</accession>
<dbReference type="Proteomes" id="UP000326877">
    <property type="component" value="Unassembled WGS sequence"/>
</dbReference>
<dbReference type="InterPro" id="IPR052360">
    <property type="entry name" value="Transcr_Regulatory_Proteins"/>
</dbReference>